<dbReference type="OrthoDB" id="5599713at2759"/>
<proteinExistence type="predicted"/>
<evidence type="ECO:0000313" key="1">
    <source>
        <dbReference type="EMBL" id="EYC01613.1"/>
    </source>
</evidence>
<accession>A0A016TGA7</accession>
<organism evidence="1 2">
    <name type="scientific">Ancylostoma ceylanicum</name>
    <dbReference type="NCBI Taxonomy" id="53326"/>
    <lineage>
        <taxon>Eukaryota</taxon>
        <taxon>Metazoa</taxon>
        <taxon>Ecdysozoa</taxon>
        <taxon>Nematoda</taxon>
        <taxon>Chromadorea</taxon>
        <taxon>Rhabditida</taxon>
        <taxon>Rhabditina</taxon>
        <taxon>Rhabditomorpha</taxon>
        <taxon>Strongyloidea</taxon>
        <taxon>Ancylostomatidae</taxon>
        <taxon>Ancylostomatinae</taxon>
        <taxon>Ancylostoma</taxon>
    </lineage>
</organism>
<comment type="caution">
    <text evidence="1">The sequence shown here is derived from an EMBL/GenBank/DDBJ whole genome shotgun (WGS) entry which is preliminary data.</text>
</comment>
<dbReference type="EMBL" id="JARK01001441">
    <property type="protein sequence ID" value="EYC01613.1"/>
    <property type="molecule type" value="Genomic_DNA"/>
</dbReference>
<reference evidence="2" key="1">
    <citation type="journal article" date="2015" name="Nat. Genet.">
        <title>The genome and transcriptome of the zoonotic hookworm Ancylostoma ceylanicum identify infection-specific gene families.</title>
        <authorList>
            <person name="Schwarz E.M."/>
            <person name="Hu Y."/>
            <person name="Antoshechkin I."/>
            <person name="Miller M.M."/>
            <person name="Sternberg P.W."/>
            <person name="Aroian R.V."/>
        </authorList>
    </citation>
    <scope>NUCLEOTIDE SEQUENCE</scope>
    <source>
        <strain evidence="2">HY135</strain>
    </source>
</reference>
<gene>
    <name evidence="1" type="primary">Acey_s0105.g3651</name>
    <name evidence="1" type="ORF">Y032_0105g3651</name>
</gene>
<protein>
    <submittedName>
        <fullName evidence="1">Uncharacterized protein</fullName>
    </submittedName>
</protein>
<evidence type="ECO:0000313" key="2">
    <source>
        <dbReference type="Proteomes" id="UP000024635"/>
    </source>
</evidence>
<keyword evidence="2" id="KW-1185">Reference proteome</keyword>
<sequence>MLNSLECSYNRAIQPSIHEHRGNAVIYPPIESGRVPQAKTGLLHANDSLYPEVTNNGQDSRIFEILPP</sequence>
<dbReference type="Proteomes" id="UP000024635">
    <property type="component" value="Unassembled WGS sequence"/>
</dbReference>
<dbReference type="AlphaFoldDB" id="A0A016TGA7"/>
<name>A0A016TGA7_9BILA</name>